<organism evidence="1 2">
    <name type="scientific">Aeromonas phage PZL-Ah152</name>
    <dbReference type="NCBI Taxonomy" id="2820393"/>
    <lineage>
        <taxon>Viruses</taxon>
        <taxon>Duplodnaviria</taxon>
        <taxon>Heunggongvirae</taxon>
        <taxon>Uroviricota</taxon>
        <taxon>Caudoviricetes</taxon>
        <taxon>Autographivirales</taxon>
        <taxon>Autotranscriptaviridae</taxon>
        <taxon>Studiervirinae</taxon>
        <taxon>Armandvirus</taxon>
        <taxon>Armandvirus PZLAh152</taxon>
    </lineage>
</organism>
<evidence type="ECO:0000313" key="1">
    <source>
        <dbReference type="EMBL" id="QTH79777.1"/>
    </source>
</evidence>
<protein>
    <submittedName>
        <fullName evidence="1">Uncharacterized protein</fullName>
    </submittedName>
</protein>
<name>A0A8A6C5Z1_9CAUD</name>
<accession>A0A8A6C5Z1</accession>
<evidence type="ECO:0000313" key="2">
    <source>
        <dbReference type="Proteomes" id="UP000678047"/>
    </source>
</evidence>
<reference evidence="1 2" key="1">
    <citation type="submission" date="2021-02" db="EMBL/GenBank/DDBJ databases">
        <authorList>
            <person name="Jia K."/>
            <person name="Zhang L."/>
            <person name="Liu Z."/>
        </authorList>
    </citation>
    <scope>NUCLEOTIDE SEQUENCE [LARGE SCALE GENOMIC DNA]</scope>
</reference>
<keyword evidence="2" id="KW-1185">Reference proteome</keyword>
<dbReference type="Proteomes" id="UP000678047">
    <property type="component" value="Segment"/>
</dbReference>
<sequence>MTNIQYHGKVYRSKVVGRLFTKTPNGNVLYKHPVFGPFKWSVSDLDVKTIDHCIKTGYLVEVNEK</sequence>
<dbReference type="EMBL" id="MW671054">
    <property type="protein sequence ID" value="QTH79777.1"/>
    <property type="molecule type" value="Genomic_DNA"/>
</dbReference>
<proteinExistence type="predicted"/>